<sequence length="144" mass="16085">MSWKGLKVIGIINVIFLILVMIFQTIFLLGILLHIEALTRHSRAEGDITAIIIIWILLMIINLILLYFNYGLINKNSPDYIRNWLIAHSIAFFLCLGNNIMSVNGGDILSPNIVAMVLLIEIILVIVFCYVIPSAGGSNQFANV</sequence>
<dbReference type="AlphaFoldDB" id="A0A8R2AED6"/>
<keyword evidence="1" id="KW-1133">Transmembrane helix</keyword>
<evidence type="ECO:0000313" key="3">
    <source>
        <dbReference type="Proteomes" id="UP000007819"/>
    </source>
</evidence>
<reference evidence="3" key="1">
    <citation type="submission" date="2010-06" db="EMBL/GenBank/DDBJ databases">
        <authorList>
            <person name="Jiang H."/>
            <person name="Abraham K."/>
            <person name="Ali S."/>
            <person name="Alsbrooks S.L."/>
            <person name="Anim B.N."/>
            <person name="Anosike U.S."/>
            <person name="Attaway T."/>
            <person name="Bandaranaike D.P."/>
            <person name="Battles P.K."/>
            <person name="Bell S.N."/>
            <person name="Bell A.V."/>
            <person name="Beltran B."/>
            <person name="Bickham C."/>
            <person name="Bustamante Y."/>
            <person name="Caleb T."/>
            <person name="Canada A."/>
            <person name="Cardenas V."/>
            <person name="Carter K."/>
            <person name="Chacko J."/>
            <person name="Chandrabose M.N."/>
            <person name="Chavez D."/>
            <person name="Chavez A."/>
            <person name="Chen L."/>
            <person name="Chu H.-S."/>
            <person name="Claassen K.J."/>
            <person name="Cockrell R."/>
            <person name="Collins M."/>
            <person name="Cooper J.A."/>
            <person name="Cree A."/>
            <person name="Curry S.M."/>
            <person name="Da Y."/>
            <person name="Dao M.D."/>
            <person name="Das B."/>
            <person name="Davila M.-L."/>
            <person name="Davy-Carroll L."/>
            <person name="Denson S."/>
            <person name="Dinh H."/>
            <person name="Ebong V.E."/>
            <person name="Edwards J.R."/>
            <person name="Egan A."/>
            <person name="El-Daye J."/>
            <person name="Escobedo L."/>
            <person name="Fernandez S."/>
            <person name="Fernando P.R."/>
            <person name="Flagg N."/>
            <person name="Forbes L.D."/>
            <person name="Fowler R.G."/>
            <person name="Fu Q."/>
            <person name="Gabisi R.A."/>
            <person name="Ganer J."/>
            <person name="Garbino Pronczuk A."/>
            <person name="Garcia R.M."/>
            <person name="Garner T."/>
            <person name="Garrett T.E."/>
            <person name="Gonzalez D.A."/>
            <person name="Hamid H."/>
            <person name="Hawkins E.S."/>
            <person name="Hirani K."/>
            <person name="Hogues M.E."/>
            <person name="Hollins B."/>
            <person name="Hsiao C.-H."/>
            <person name="Jabil R."/>
            <person name="James M.L."/>
            <person name="Jhangiani S.N."/>
            <person name="Johnson B."/>
            <person name="Johnson Q."/>
            <person name="Joshi V."/>
            <person name="Kalu J.B."/>
            <person name="Kam C."/>
            <person name="Kashfia A."/>
            <person name="Keebler J."/>
            <person name="Kisamo H."/>
            <person name="Kovar C.L."/>
            <person name="Lago L.A."/>
            <person name="Lai C.-Y."/>
            <person name="Laidlaw J."/>
            <person name="Lara F."/>
            <person name="Le T.-K."/>
            <person name="Lee S.L."/>
            <person name="Legall F.H."/>
            <person name="Lemon S.J."/>
            <person name="Lewis L.R."/>
            <person name="Li B."/>
            <person name="Liu Y."/>
            <person name="Liu Y.-S."/>
            <person name="Lopez J."/>
            <person name="Lozado R.J."/>
            <person name="Lu J."/>
            <person name="Madu R.C."/>
            <person name="Maheshwari M."/>
            <person name="Maheshwari R."/>
            <person name="Malloy K."/>
            <person name="Martinez E."/>
            <person name="Mathew T."/>
            <person name="Mercado I.C."/>
            <person name="Mercado C."/>
            <person name="Meyer B."/>
            <person name="Montgomery K."/>
            <person name="Morgan M.B."/>
            <person name="Munidasa M."/>
            <person name="Nazareth L.V."/>
            <person name="Nelson J."/>
            <person name="Ng B.M."/>
            <person name="Nguyen N.B."/>
            <person name="Nguyen P.Q."/>
            <person name="Nguyen T."/>
            <person name="Obregon M."/>
            <person name="Okwuonu G.O."/>
            <person name="Onwere C.G."/>
            <person name="Orozco G."/>
            <person name="Parra A."/>
            <person name="Patel S."/>
            <person name="Patil S."/>
            <person name="Perez A."/>
            <person name="Perez Y."/>
            <person name="Pham C."/>
            <person name="Primus E.L."/>
            <person name="Pu L.-L."/>
            <person name="Puazo M."/>
            <person name="Qin X."/>
            <person name="Quiroz J.B."/>
            <person name="Reese J."/>
            <person name="Richards S."/>
            <person name="Rives C.M."/>
            <person name="Robberts R."/>
            <person name="Ruiz S.J."/>
            <person name="Ruiz M.J."/>
            <person name="Santibanez J."/>
            <person name="Schneider B.W."/>
            <person name="Sisson I."/>
            <person name="Smith M."/>
            <person name="Sodergren E."/>
            <person name="Song X.-Z."/>
            <person name="Song B.B."/>
            <person name="Summersgill H."/>
            <person name="Thelus R."/>
            <person name="Thornton R.D."/>
            <person name="Trejos Z.Y."/>
            <person name="Usmani K."/>
            <person name="Vattathil S."/>
            <person name="Villasana D."/>
            <person name="Walker D.L."/>
            <person name="Wang S."/>
            <person name="Wang K."/>
            <person name="White C.S."/>
            <person name="Williams A.C."/>
            <person name="Williamson J."/>
            <person name="Wilson K."/>
            <person name="Woghiren I.O."/>
            <person name="Woodworth J.R."/>
            <person name="Worley K.C."/>
            <person name="Wright R.A."/>
            <person name="Wu W."/>
            <person name="Young L."/>
            <person name="Zhang L."/>
            <person name="Zhang J."/>
            <person name="Zhu Y."/>
            <person name="Muzny D.M."/>
            <person name="Weinstock G."/>
            <person name="Gibbs R.A."/>
        </authorList>
    </citation>
    <scope>NUCLEOTIDE SEQUENCE [LARGE SCALE GENOMIC DNA]</scope>
    <source>
        <strain evidence="3">LSR1</strain>
    </source>
</reference>
<dbReference type="KEGG" id="api:100568929"/>
<dbReference type="GeneID" id="100568929"/>
<dbReference type="OrthoDB" id="10520143at2759"/>
<protein>
    <submittedName>
        <fullName evidence="2">Uncharacterized protein</fullName>
    </submittedName>
</protein>
<feature type="transmembrane region" description="Helical" evidence="1">
    <location>
        <begin position="12"/>
        <end position="35"/>
    </location>
</feature>
<feature type="transmembrane region" description="Helical" evidence="1">
    <location>
        <begin position="113"/>
        <end position="132"/>
    </location>
</feature>
<evidence type="ECO:0000256" key="1">
    <source>
        <dbReference type="SAM" id="Phobius"/>
    </source>
</evidence>
<organism evidence="2 3">
    <name type="scientific">Acyrthosiphon pisum</name>
    <name type="common">Pea aphid</name>
    <dbReference type="NCBI Taxonomy" id="7029"/>
    <lineage>
        <taxon>Eukaryota</taxon>
        <taxon>Metazoa</taxon>
        <taxon>Ecdysozoa</taxon>
        <taxon>Arthropoda</taxon>
        <taxon>Hexapoda</taxon>
        <taxon>Insecta</taxon>
        <taxon>Pterygota</taxon>
        <taxon>Neoptera</taxon>
        <taxon>Paraneoptera</taxon>
        <taxon>Hemiptera</taxon>
        <taxon>Sternorrhyncha</taxon>
        <taxon>Aphidomorpha</taxon>
        <taxon>Aphidoidea</taxon>
        <taxon>Aphididae</taxon>
        <taxon>Macrosiphini</taxon>
        <taxon>Acyrthosiphon</taxon>
    </lineage>
</organism>
<reference evidence="2" key="2">
    <citation type="submission" date="2022-06" db="UniProtKB">
        <authorList>
            <consortium name="EnsemblMetazoa"/>
        </authorList>
    </citation>
    <scope>IDENTIFICATION</scope>
</reference>
<evidence type="ECO:0000313" key="2">
    <source>
        <dbReference type="EnsemblMetazoa" id="XP_003245390.1"/>
    </source>
</evidence>
<keyword evidence="1" id="KW-0812">Transmembrane</keyword>
<accession>A0A8R2AED6</accession>
<dbReference type="RefSeq" id="XP_003245390.1">
    <property type="nucleotide sequence ID" value="XM_003245342.3"/>
</dbReference>
<keyword evidence="3" id="KW-1185">Reference proteome</keyword>
<feature type="transmembrane region" description="Helical" evidence="1">
    <location>
        <begin position="47"/>
        <end position="68"/>
    </location>
</feature>
<name>A0A8R2AED6_ACYPI</name>
<dbReference type="EnsemblMetazoa" id="XM_003245342.4">
    <property type="protein sequence ID" value="XP_003245390.1"/>
    <property type="gene ID" value="LOC100568929"/>
</dbReference>
<dbReference type="Proteomes" id="UP000007819">
    <property type="component" value="Chromosome X"/>
</dbReference>
<feature type="transmembrane region" description="Helical" evidence="1">
    <location>
        <begin position="80"/>
        <end position="101"/>
    </location>
</feature>
<proteinExistence type="predicted"/>
<keyword evidence="1" id="KW-0472">Membrane</keyword>